<dbReference type="InterPro" id="IPR029063">
    <property type="entry name" value="SAM-dependent_MTases_sf"/>
</dbReference>
<dbReference type="InterPro" id="IPR001525">
    <property type="entry name" value="C5_MeTfrase"/>
</dbReference>
<keyword evidence="3" id="KW-0808">Transferase</keyword>
<accession>A0AAE1LHV0</accession>
<evidence type="ECO:0000256" key="5">
    <source>
        <dbReference type="SAM" id="MobiDB-lite"/>
    </source>
</evidence>
<name>A0AAE1LHV0_9NEOP</name>
<dbReference type="InterPro" id="IPR018117">
    <property type="entry name" value="C5_DNA_meth_AS"/>
</dbReference>
<dbReference type="Pfam" id="PF00145">
    <property type="entry name" value="DNA_methylase"/>
    <property type="match status" value="1"/>
</dbReference>
<protein>
    <recommendedName>
        <fullName evidence="1">DNA (cytosine-5-)-methyltransferase</fullName>
        <ecNumber evidence="1">2.1.1.37</ecNumber>
    </recommendedName>
</protein>
<evidence type="ECO:0000313" key="7">
    <source>
        <dbReference type="Proteomes" id="UP001219518"/>
    </source>
</evidence>
<reference evidence="6" key="1">
    <citation type="submission" date="2021-07" db="EMBL/GenBank/DDBJ databases">
        <authorList>
            <person name="Catto M.A."/>
            <person name="Jacobson A."/>
            <person name="Kennedy G."/>
            <person name="Labadie P."/>
            <person name="Hunt B.G."/>
            <person name="Srinivasan R."/>
        </authorList>
    </citation>
    <scope>NUCLEOTIDE SEQUENCE</scope>
    <source>
        <strain evidence="6">PL_HMW_Pooled</strain>
        <tissue evidence="6">Head</tissue>
    </source>
</reference>
<feature type="compositionally biased region" description="Acidic residues" evidence="5">
    <location>
        <begin position="42"/>
        <end position="63"/>
    </location>
</feature>
<keyword evidence="2" id="KW-0489">Methyltransferase</keyword>
<evidence type="ECO:0000256" key="2">
    <source>
        <dbReference type="ARBA" id="ARBA00022603"/>
    </source>
</evidence>
<evidence type="ECO:0000256" key="4">
    <source>
        <dbReference type="ARBA" id="ARBA00022691"/>
    </source>
</evidence>
<dbReference type="PANTHER" id="PTHR23068:SF25">
    <property type="entry name" value="DNA (CYTOSINE-5)-METHYLTRANSFERASE DRM2"/>
    <property type="match status" value="1"/>
</dbReference>
<dbReference type="GO" id="GO:0005634">
    <property type="term" value="C:nucleus"/>
    <property type="evidence" value="ECO:0007669"/>
    <property type="project" value="TreeGrafter"/>
</dbReference>
<evidence type="ECO:0000313" key="6">
    <source>
        <dbReference type="EMBL" id="KAK3920766.1"/>
    </source>
</evidence>
<keyword evidence="7" id="KW-1185">Reference proteome</keyword>
<dbReference type="PROSITE" id="PS00094">
    <property type="entry name" value="C5_MTASE_1"/>
    <property type="match status" value="1"/>
</dbReference>
<proteinExistence type="predicted"/>
<sequence>MGWVKSGQVPKDVSHVDNPNFYDRVLLPCRCSVNAQAVDQNVAEDESVDDDADEEEEDDEDEGANAPELTAKRFRMEYRCTKPYCQQPPYQGRQKVNLWKHIQTHKDDPLYDSYVTAYKDKYEKKSTSKKEKCPLCGKMIVAHPSNMKDHQARGGCKKPDCRVLVQQLQIDPERHHQELNTTDGPLIIRRPRVVSLFDGISSGLVALKAMNVLPEVYFSSEIDPFCLGIQRFNFGDQISPLGDICDLDHSKLRSLGRIDLLFGGSPCNDLSGANYGRQGLTGTNSYSVLYSFSCFFSVFESFL</sequence>
<dbReference type="EC" id="2.1.1.37" evidence="1"/>
<dbReference type="Proteomes" id="UP001219518">
    <property type="component" value="Unassembled WGS sequence"/>
</dbReference>
<keyword evidence="4" id="KW-0949">S-adenosyl-L-methionine</keyword>
<dbReference type="PANTHER" id="PTHR23068">
    <property type="entry name" value="DNA CYTOSINE-5- -METHYLTRANSFERASE 3-RELATED"/>
    <property type="match status" value="1"/>
</dbReference>
<dbReference type="GO" id="GO:0032259">
    <property type="term" value="P:methylation"/>
    <property type="evidence" value="ECO:0007669"/>
    <property type="project" value="UniProtKB-KW"/>
</dbReference>
<feature type="region of interest" description="Disordered" evidence="5">
    <location>
        <begin position="38"/>
        <end position="68"/>
    </location>
</feature>
<dbReference type="SUPFAM" id="SSF53335">
    <property type="entry name" value="S-adenosyl-L-methionine-dependent methyltransferases"/>
    <property type="match status" value="1"/>
</dbReference>
<dbReference type="AlphaFoldDB" id="A0AAE1LHV0"/>
<dbReference type="EMBL" id="JAHWGI010001022">
    <property type="protein sequence ID" value="KAK3920766.1"/>
    <property type="molecule type" value="Genomic_DNA"/>
</dbReference>
<organism evidence="6 7">
    <name type="scientific">Frankliniella fusca</name>
    <dbReference type="NCBI Taxonomy" id="407009"/>
    <lineage>
        <taxon>Eukaryota</taxon>
        <taxon>Metazoa</taxon>
        <taxon>Ecdysozoa</taxon>
        <taxon>Arthropoda</taxon>
        <taxon>Hexapoda</taxon>
        <taxon>Insecta</taxon>
        <taxon>Pterygota</taxon>
        <taxon>Neoptera</taxon>
        <taxon>Paraneoptera</taxon>
        <taxon>Thysanoptera</taxon>
        <taxon>Terebrantia</taxon>
        <taxon>Thripoidea</taxon>
        <taxon>Thripidae</taxon>
        <taxon>Frankliniella</taxon>
    </lineage>
</organism>
<dbReference type="Gene3D" id="3.40.50.150">
    <property type="entry name" value="Vaccinia Virus protein VP39"/>
    <property type="match status" value="1"/>
</dbReference>
<comment type="caution">
    <text evidence="6">The sequence shown here is derived from an EMBL/GenBank/DDBJ whole genome shotgun (WGS) entry which is preliminary data.</text>
</comment>
<evidence type="ECO:0000256" key="3">
    <source>
        <dbReference type="ARBA" id="ARBA00022679"/>
    </source>
</evidence>
<dbReference type="GO" id="GO:0003886">
    <property type="term" value="F:DNA (cytosine-5-)-methyltransferase activity"/>
    <property type="evidence" value="ECO:0007669"/>
    <property type="project" value="UniProtKB-EC"/>
</dbReference>
<evidence type="ECO:0000256" key="1">
    <source>
        <dbReference type="ARBA" id="ARBA00011975"/>
    </source>
</evidence>
<dbReference type="InterPro" id="IPR050390">
    <property type="entry name" value="C5-Methyltransferase"/>
</dbReference>
<reference evidence="6" key="2">
    <citation type="journal article" date="2023" name="BMC Genomics">
        <title>Pest status, molecular evolution, and epigenetic factors derived from the genome assembly of Frankliniella fusca, a thysanopteran phytovirus vector.</title>
        <authorList>
            <person name="Catto M.A."/>
            <person name="Labadie P.E."/>
            <person name="Jacobson A.L."/>
            <person name="Kennedy G.G."/>
            <person name="Srinivasan R."/>
            <person name="Hunt B.G."/>
        </authorList>
    </citation>
    <scope>NUCLEOTIDE SEQUENCE</scope>
    <source>
        <strain evidence="6">PL_HMW_Pooled</strain>
    </source>
</reference>
<gene>
    <name evidence="6" type="ORF">KUF71_010003</name>
</gene>